<protein>
    <submittedName>
        <fullName evidence="1">Uncharacterized protein</fullName>
    </submittedName>
</protein>
<keyword evidence="2" id="KW-1185">Reference proteome</keyword>
<proteinExistence type="predicted"/>
<dbReference type="Proteomes" id="UP001470230">
    <property type="component" value="Unassembled WGS sequence"/>
</dbReference>
<accession>A0ABR2KR00</accession>
<organism evidence="1 2">
    <name type="scientific">Tritrichomonas musculus</name>
    <dbReference type="NCBI Taxonomy" id="1915356"/>
    <lineage>
        <taxon>Eukaryota</taxon>
        <taxon>Metamonada</taxon>
        <taxon>Parabasalia</taxon>
        <taxon>Tritrichomonadida</taxon>
        <taxon>Tritrichomonadidae</taxon>
        <taxon>Tritrichomonas</taxon>
    </lineage>
</organism>
<sequence length="93" mass="10314">MSQSGFAPTTEQFLSQADMDDPNVKLIFIQHGKDISTEEAVEAYNKLQKNATMSNIAITELPETPVYPVSFGNGQLHVSRKIDQYIIATPITK</sequence>
<name>A0ABR2KR00_9EUKA</name>
<evidence type="ECO:0000313" key="1">
    <source>
        <dbReference type="EMBL" id="KAK8893253.1"/>
    </source>
</evidence>
<reference evidence="1 2" key="1">
    <citation type="submission" date="2024-04" db="EMBL/GenBank/DDBJ databases">
        <title>Tritrichomonas musculus Genome.</title>
        <authorList>
            <person name="Alves-Ferreira E."/>
            <person name="Grigg M."/>
            <person name="Lorenzi H."/>
            <person name="Galac M."/>
        </authorList>
    </citation>
    <scope>NUCLEOTIDE SEQUENCE [LARGE SCALE GENOMIC DNA]</scope>
    <source>
        <strain evidence="1 2">EAF2021</strain>
    </source>
</reference>
<gene>
    <name evidence="1" type="ORF">M9Y10_021670</name>
</gene>
<dbReference type="EMBL" id="JAPFFF010000003">
    <property type="protein sequence ID" value="KAK8893253.1"/>
    <property type="molecule type" value="Genomic_DNA"/>
</dbReference>
<evidence type="ECO:0000313" key="2">
    <source>
        <dbReference type="Proteomes" id="UP001470230"/>
    </source>
</evidence>
<comment type="caution">
    <text evidence="1">The sequence shown here is derived from an EMBL/GenBank/DDBJ whole genome shotgun (WGS) entry which is preliminary data.</text>
</comment>